<sequence length="118" mass="13450">MSSWICGDENGQASGSLANNLPADNADNRFHGDPYRASYGAGQEASRMQAKVVILRRLRPWICHDLAIWDRNMGKRFAMQPVLYRTVFPAKQGETPFSGTKPKTKRFQFRENIKESMQ</sequence>
<keyword evidence="3" id="KW-1185">Reference proteome</keyword>
<gene>
    <name evidence="2" type="ORF">PYH38_004065</name>
</gene>
<evidence type="ECO:0000313" key="2">
    <source>
        <dbReference type="EMBL" id="WEX81857.1"/>
    </source>
</evidence>
<reference evidence="2 3" key="1">
    <citation type="submission" date="2023-03" db="EMBL/GenBank/DDBJ databases">
        <authorList>
            <person name="Kaur S."/>
            <person name="Espinosa-Saiz D."/>
            <person name="Velazquez E."/>
            <person name="Menendez E."/>
            <person name="diCenzo G.C."/>
        </authorList>
    </citation>
    <scope>NUCLEOTIDE SEQUENCE [LARGE SCALE GENOMIC DNA]</scope>
    <source>
        <strain evidence="2 3">LMG 27395</strain>
    </source>
</reference>
<dbReference type="Proteomes" id="UP001235547">
    <property type="component" value="Chromosome 1"/>
</dbReference>
<accession>A0ABY8CWL6</accession>
<name>A0ABY8CWL6_9HYPH</name>
<organism evidence="2 3">
    <name type="scientific">Sinorhizobium numidicum</name>
    <dbReference type="NCBI Taxonomy" id="680248"/>
    <lineage>
        <taxon>Bacteria</taxon>
        <taxon>Pseudomonadati</taxon>
        <taxon>Pseudomonadota</taxon>
        <taxon>Alphaproteobacteria</taxon>
        <taxon>Hyphomicrobiales</taxon>
        <taxon>Rhizobiaceae</taxon>
        <taxon>Sinorhizobium/Ensifer group</taxon>
        <taxon>Sinorhizobium</taxon>
    </lineage>
</organism>
<dbReference type="EMBL" id="CP120371">
    <property type="protein sequence ID" value="WEX81857.1"/>
    <property type="molecule type" value="Genomic_DNA"/>
</dbReference>
<feature type="region of interest" description="Disordered" evidence="1">
    <location>
        <begin position="15"/>
        <end position="38"/>
    </location>
</feature>
<dbReference type="RefSeq" id="WP_280732612.1">
    <property type="nucleotide sequence ID" value="NZ_CP120368.1"/>
</dbReference>
<evidence type="ECO:0000256" key="1">
    <source>
        <dbReference type="SAM" id="MobiDB-lite"/>
    </source>
</evidence>
<proteinExistence type="predicted"/>
<protein>
    <submittedName>
        <fullName evidence="2">Uncharacterized protein</fullName>
    </submittedName>
</protein>
<evidence type="ECO:0000313" key="3">
    <source>
        <dbReference type="Proteomes" id="UP001235547"/>
    </source>
</evidence>